<feature type="region of interest" description="Disordered" evidence="1">
    <location>
        <begin position="1"/>
        <end position="39"/>
    </location>
</feature>
<evidence type="ECO:0000313" key="2">
    <source>
        <dbReference type="EMBL" id="CAG8852472.1"/>
    </source>
</evidence>
<evidence type="ECO:0000313" key="3">
    <source>
        <dbReference type="Proteomes" id="UP000789901"/>
    </source>
</evidence>
<feature type="compositionally biased region" description="Polar residues" evidence="1">
    <location>
        <begin position="1"/>
        <end position="23"/>
    </location>
</feature>
<evidence type="ECO:0000256" key="1">
    <source>
        <dbReference type="SAM" id="MobiDB-lite"/>
    </source>
</evidence>
<feature type="compositionally biased region" description="Basic and acidic residues" evidence="1">
    <location>
        <begin position="24"/>
        <end position="39"/>
    </location>
</feature>
<feature type="non-terminal residue" evidence="2">
    <location>
        <position position="1"/>
    </location>
</feature>
<accession>A0ABN7XBD8</accession>
<proteinExistence type="predicted"/>
<keyword evidence="3" id="KW-1185">Reference proteome</keyword>
<name>A0ABN7XBD8_GIGMA</name>
<feature type="non-terminal residue" evidence="2">
    <location>
        <position position="39"/>
    </location>
</feature>
<sequence>DNNTNANNISSGSDNIKTFNVHANDSEHNNSIERTDQNN</sequence>
<organism evidence="2 3">
    <name type="scientific">Gigaspora margarita</name>
    <dbReference type="NCBI Taxonomy" id="4874"/>
    <lineage>
        <taxon>Eukaryota</taxon>
        <taxon>Fungi</taxon>
        <taxon>Fungi incertae sedis</taxon>
        <taxon>Mucoromycota</taxon>
        <taxon>Glomeromycotina</taxon>
        <taxon>Glomeromycetes</taxon>
        <taxon>Diversisporales</taxon>
        <taxon>Gigasporaceae</taxon>
        <taxon>Gigaspora</taxon>
    </lineage>
</organism>
<comment type="caution">
    <text evidence="2">The sequence shown here is derived from an EMBL/GenBank/DDBJ whole genome shotgun (WGS) entry which is preliminary data.</text>
</comment>
<dbReference type="EMBL" id="CAJVQB010112369">
    <property type="protein sequence ID" value="CAG8852472.1"/>
    <property type="molecule type" value="Genomic_DNA"/>
</dbReference>
<dbReference type="Proteomes" id="UP000789901">
    <property type="component" value="Unassembled WGS sequence"/>
</dbReference>
<gene>
    <name evidence="2" type="ORF">GMARGA_LOCUS41293</name>
</gene>
<reference evidence="2 3" key="1">
    <citation type="submission" date="2021-06" db="EMBL/GenBank/DDBJ databases">
        <authorList>
            <person name="Kallberg Y."/>
            <person name="Tangrot J."/>
            <person name="Rosling A."/>
        </authorList>
    </citation>
    <scope>NUCLEOTIDE SEQUENCE [LARGE SCALE GENOMIC DNA]</scope>
    <source>
        <strain evidence="2 3">120-4 pot B 10/14</strain>
    </source>
</reference>
<protein>
    <submittedName>
        <fullName evidence="2">42320_t:CDS:1</fullName>
    </submittedName>
</protein>